<dbReference type="InterPro" id="IPR011707">
    <property type="entry name" value="Cu-oxidase-like_N"/>
</dbReference>
<evidence type="ECO:0000256" key="8">
    <source>
        <dbReference type="ARBA" id="ARBA00023008"/>
    </source>
</evidence>
<evidence type="ECO:0000256" key="4">
    <source>
        <dbReference type="ARBA" id="ARBA00012297"/>
    </source>
</evidence>
<dbReference type="FunFam" id="2.60.40.420:FF:000021">
    <property type="entry name" value="Extracellular dihydrogeodin oxidase/laccase"/>
    <property type="match status" value="1"/>
</dbReference>
<evidence type="ECO:0000256" key="3">
    <source>
        <dbReference type="ARBA" id="ARBA00010609"/>
    </source>
</evidence>
<protein>
    <recommendedName>
        <fullName evidence="4">laccase</fullName>
        <ecNumber evidence="4">1.10.3.2</ecNumber>
    </recommendedName>
</protein>
<sequence>MLSHSLLALGGLMSLTTLAPLAAAAPYDNLNPVPSSSTCNTPSNRSCWTDGFNIDTDYETYVPTTNLTRLYIFNLTEADNYIGADGVVKKKAMLINGAFPGPVIQADWGDTIEVQVINNLETNGTSIHWHGLRQFDNNINDGTNGITECPIPPGHNKTYTFRAAQYGTSWYHSHFSSQYAYGVTGSIQINGPASASYDVDLGVMPISDWYYETADTLLARVSDPNDPFIPGLAGSPPPSDNVFFNGTNIDPAGSGGGSYARVTLTPGLTHRLRLINPSVDNTFTVSIVGHDMTVIATDFVPVNPVTVDSIYMGVGQRYDILIDANQTVGNYWMNVTYSSALVCGSSNNPYPAAIISYAGADDGLPTDLGSPPPDTFCADSTDFTPVLNWTGPVASFNATPSDTLSVAIDVDTNISKVFWTVNGSSIDVQWDQPTLQYILDGDTTDFPAAENVIQPPDSSLWSFWLIENVSPIPHPMHLHGHDFLIVGRSDALANPLDPSAVPVSFDPSTDAAKLNGNNPTRRDTTMLPAYGWLVVAFKTDNPGSWLFHCHISWHASQGLSVQFLERAGDIASSMDLSQIEDNCAAWKAYTGPAQVDSGL</sequence>
<dbReference type="AlphaFoldDB" id="A0AA38RBW0"/>
<dbReference type="InterPro" id="IPR033138">
    <property type="entry name" value="Cu_oxidase_CS"/>
</dbReference>
<dbReference type="CDD" id="cd13901">
    <property type="entry name" value="CuRO_3_MaLCC_like"/>
    <property type="match status" value="1"/>
</dbReference>
<dbReference type="InterPro" id="IPR002355">
    <property type="entry name" value="Cu_oxidase_Cu_BS"/>
</dbReference>
<dbReference type="Pfam" id="PF00394">
    <property type="entry name" value="Cu-oxidase"/>
    <property type="match status" value="1"/>
</dbReference>
<feature type="chain" id="PRO_5041341843" description="laccase" evidence="12">
    <location>
        <begin position="25"/>
        <end position="599"/>
    </location>
</feature>
<dbReference type="GO" id="GO:0052716">
    <property type="term" value="F:hydroquinone:oxygen oxidoreductase activity"/>
    <property type="evidence" value="ECO:0007669"/>
    <property type="project" value="UniProtKB-EC"/>
</dbReference>
<evidence type="ECO:0000259" key="13">
    <source>
        <dbReference type="Pfam" id="PF00394"/>
    </source>
</evidence>
<dbReference type="Pfam" id="PF07732">
    <property type="entry name" value="Cu-oxidase_3"/>
    <property type="match status" value="1"/>
</dbReference>
<dbReference type="Proteomes" id="UP001174694">
    <property type="component" value="Unassembled WGS sequence"/>
</dbReference>
<dbReference type="InterPro" id="IPR008972">
    <property type="entry name" value="Cupredoxin"/>
</dbReference>
<dbReference type="CDD" id="cd13880">
    <property type="entry name" value="CuRO_2_MaLCC_like"/>
    <property type="match status" value="1"/>
</dbReference>
<evidence type="ECO:0000259" key="15">
    <source>
        <dbReference type="Pfam" id="PF07732"/>
    </source>
</evidence>
<dbReference type="GO" id="GO:0005507">
    <property type="term" value="F:copper ion binding"/>
    <property type="evidence" value="ECO:0007669"/>
    <property type="project" value="InterPro"/>
</dbReference>
<dbReference type="InterPro" id="IPR001117">
    <property type="entry name" value="Cu-oxidase_2nd"/>
</dbReference>
<dbReference type="PROSITE" id="PS00079">
    <property type="entry name" value="MULTICOPPER_OXIDASE1"/>
    <property type="match status" value="1"/>
</dbReference>
<dbReference type="FunFam" id="2.60.40.420:FF:000045">
    <property type="entry name" value="Laccase 2"/>
    <property type="match status" value="1"/>
</dbReference>
<evidence type="ECO:0000259" key="14">
    <source>
        <dbReference type="Pfam" id="PF07731"/>
    </source>
</evidence>
<dbReference type="PANTHER" id="PTHR11709:SF87">
    <property type="entry name" value="LACCASE"/>
    <property type="match status" value="1"/>
</dbReference>
<dbReference type="PANTHER" id="PTHR11709">
    <property type="entry name" value="MULTI-COPPER OXIDASE"/>
    <property type="match status" value="1"/>
</dbReference>
<feature type="domain" description="Plastocyanin-like" evidence="13">
    <location>
        <begin position="203"/>
        <end position="360"/>
    </location>
</feature>
<dbReference type="InterPro" id="IPR011706">
    <property type="entry name" value="Cu-oxidase_C"/>
</dbReference>
<dbReference type="SUPFAM" id="SSF49503">
    <property type="entry name" value="Cupredoxins"/>
    <property type="match status" value="3"/>
</dbReference>
<keyword evidence="7" id="KW-0560">Oxidoreductase</keyword>
<feature type="domain" description="Plastocyanin-like" evidence="14">
    <location>
        <begin position="428"/>
        <end position="567"/>
    </location>
</feature>
<comment type="similarity">
    <text evidence="3">Belongs to the multicopper oxidase family.</text>
</comment>
<dbReference type="GO" id="GO:0046274">
    <property type="term" value="P:lignin catabolic process"/>
    <property type="evidence" value="ECO:0007669"/>
    <property type="project" value="UniProtKB-KW"/>
</dbReference>
<dbReference type="Gene3D" id="2.60.40.420">
    <property type="entry name" value="Cupredoxins - blue copper proteins"/>
    <property type="match status" value="3"/>
</dbReference>
<evidence type="ECO:0000256" key="11">
    <source>
        <dbReference type="ARBA" id="ARBA00023185"/>
    </source>
</evidence>
<reference evidence="16" key="1">
    <citation type="submission" date="2022-07" db="EMBL/GenBank/DDBJ databases">
        <title>Fungi with potential for degradation of polypropylene.</title>
        <authorList>
            <person name="Gostincar C."/>
        </authorList>
    </citation>
    <scope>NUCLEOTIDE SEQUENCE</scope>
    <source>
        <strain evidence="16">EXF-13308</strain>
    </source>
</reference>
<feature type="domain" description="Plastocyanin-like" evidence="15">
    <location>
        <begin position="84"/>
        <end position="193"/>
    </location>
</feature>
<keyword evidence="17" id="KW-1185">Reference proteome</keyword>
<keyword evidence="9" id="KW-1015">Disulfide bond</keyword>
<evidence type="ECO:0000256" key="9">
    <source>
        <dbReference type="ARBA" id="ARBA00023157"/>
    </source>
</evidence>
<evidence type="ECO:0000256" key="10">
    <source>
        <dbReference type="ARBA" id="ARBA00023180"/>
    </source>
</evidence>
<dbReference type="InterPro" id="IPR045087">
    <property type="entry name" value="Cu-oxidase_fam"/>
</dbReference>
<accession>A0AA38RBW0</accession>
<evidence type="ECO:0000313" key="16">
    <source>
        <dbReference type="EMBL" id="KAJ9142472.1"/>
    </source>
</evidence>
<evidence type="ECO:0000256" key="6">
    <source>
        <dbReference type="ARBA" id="ARBA00022729"/>
    </source>
</evidence>
<dbReference type="EC" id="1.10.3.2" evidence="4"/>
<evidence type="ECO:0000313" key="17">
    <source>
        <dbReference type="Proteomes" id="UP001174694"/>
    </source>
</evidence>
<dbReference type="PROSITE" id="PS00080">
    <property type="entry name" value="MULTICOPPER_OXIDASE2"/>
    <property type="match status" value="1"/>
</dbReference>
<organism evidence="16 17">
    <name type="scientific">Pleurostoma richardsiae</name>
    <dbReference type="NCBI Taxonomy" id="41990"/>
    <lineage>
        <taxon>Eukaryota</taxon>
        <taxon>Fungi</taxon>
        <taxon>Dikarya</taxon>
        <taxon>Ascomycota</taxon>
        <taxon>Pezizomycotina</taxon>
        <taxon>Sordariomycetes</taxon>
        <taxon>Sordariomycetidae</taxon>
        <taxon>Calosphaeriales</taxon>
        <taxon>Pleurostomataceae</taxon>
        <taxon>Pleurostoma</taxon>
    </lineage>
</organism>
<comment type="caution">
    <text evidence="16">The sequence shown here is derived from an EMBL/GenBank/DDBJ whole genome shotgun (WGS) entry which is preliminary data.</text>
</comment>
<evidence type="ECO:0000256" key="7">
    <source>
        <dbReference type="ARBA" id="ARBA00023002"/>
    </source>
</evidence>
<gene>
    <name evidence="16" type="ORF">NKR23_g7144</name>
</gene>
<keyword evidence="10" id="KW-0325">Glycoprotein</keyword>
<dbReference type="Pfam" id="PF07731">
    <property type="entry name" value="Cu-oxidase_2"/>
    <property type="match status" value="1"/>
</dbReference>
<comment type="cofactor">
    <cofactor evidence="2">
        <name>Cu cation</name>
        <dbReference type="ChEBI" id="CHEBI:23378"/>
    </cofactor>
</comment>
<evidence type="ECO:0000256" key="12">
    <source>
        <dbReference type="SAM" id="SignalP"/>
    </source>
</evidence>
<evidence type="ECO:0000256" key="1">
    <source>
        <dbReference type="ARBA" id="ARBA00000349"/>
    </source>
</evidence>
<keyword evidence="5" id="KW-0479">Metal-binding</keyword>
<dbReference type="EMBL" id="JANBVO010000022">
    <property type="protein sequence ID" value="KAJ9142472.1"/>
    <property type="molecule type" value="Genomic_DNA"/>
</dbReference>
<dbReference type="CDD" id="cd13854">
    <property type="entry name" value="CuRO_1_MaLCC_like"/>
    <property type="match status" value="1"/>
</dbReference>
<comment type="catalytic activity">
    <reaction evidence="1">
        <text>4 hydroquinone + O2 = 4 benzosemiquinone + 2 H2O</text>
        <dbReference type="Rhea" id="RHEA:11276"/>
        <dbReference type="ChEBI" id="CHEBI:15377"/>
        <dbReference type="ChEBI" id="CHEBI:15379"/>
        <dbReference type="ChEBI" id="CHEBI:17594"/>
        <dbReference type="ChEBI" id="CHEBI:17977"/>
        <dbReference type="EC" id="1.10.3.2"/>
    </reaction>
</comment>
<feature type="signal peptide" evidence="12">
    <location>
        <begin position="1"/>
        <end position="24"/>
    </location>
</feature>
<name>A0AA38RBW0_9PEZI</name>
<dbReference type="FunFam" id="2.60.40.420:FF:000046">
    <property type="entry name" value="Multicopper oxidase"/>
    <property type="match status" value="1"/>
</dbReference>
<evidence type="ECO:0000256" key="5">
    <source>
        <dbReference type="ARBA" id="ARBA00022723"/>
    </source>
</evidence>
<keyword evidence="8" id="KW-0186">Copper</keyword>
<evidence type="ECO:0000256" key="2">
    <source>
        <dbReference type="ARBA" id="ARBA00001935"/>
    </source>
</evidence>
<keyword evidence="6 12" id="KW-0732">Signal</keyword>
<proteinExistence type="inferred from homology"/>
<keyword evidence="11" id="KW-0439">Lignin degradation</keyword>